<evidence type="ECO:0000313" key="3">
    <source>
        <dbReference type="EMBL" id="KAJ7383011.1"/>
    </source>
</evidence>
<dbReference type="PROSITE" id="PS00018">
    <property type="entry name" value="EF_HAND_1"/>
    <property type="match status" value="1"/>
</dbReference>
<dbReference type="InterPro" id="IPR011992">
    <property type="entry name" value="EF-hand-dom_pair"/>
</dbReference>
<name>A0A9W9ZJQ6_9CNID</name>
<reference evidence="3" key="1">
    <citation type="submission" date="2023-01" db="EMBL/GenBank/DDBJ databases">
        <title>Genome assembly of the deep-sea coral Lophelia pertusa.</title>
        <authorList>
            <person name="Herrera S."/>
            <person name="Cordes E."/>
        </authorList>
    </citation>
    <scope>NUCLEOTIDE SEQUENCE</scope>
    <source>
        <strain evidence="3">USNM1676648</strain>
        <tissue evidence="3">Polyp</tissue>
    </source>
</reference>
<dbReference type="InterPro" id="IPR018247">
    <property type="entry name" value="EF_Hand_1_Ca_BS"/>
</dbReference>
<evidence type="ECO:0000256" key="1">
    <source>
        <dbReference type="ARBA" id="ARBA00022837"/>
    </source>
</evidence>
<dbReference type="Gene3D" id="2.60.120.620">
    <property type="entry name" value="q2cbj1_9rhob like domain"/>
    <property type="match status" value="1"/>
</dbReference>
<dbReference type="PROSITE" id="PS50222">
    <property type="entry name" value="EF_HAND_2"/>
    <property type="match status" value="1"/>
</dbReference>
<protein>
    <recommendedName>
        <fullName evidence="2">EF-hand domain-containing protein</fullName>
    </recommendedName>
</protein>
<dbReference type="InterPro" id="IPR002048">
    <property type="entry name" value="EF_hand_dom"/>
</dbReference>
<proteinExistence type="predicted"/>
<accession>A0A9W9ZJQ6</accession>
<dbReference type="SUPFAM" id="SSF47473">
    <property type="entry name" value="EF-hand"/>
    <property type="match status" value="1"/>
</dbReference>
<dbReference type="AlphaFoldDB" id="A0A9W9ZJQ6"/>
<keyword evidence="4" id="KW-1185">Reference proteome</keyword>
<organism evidence="3 4">
    <name type="scientific">Desmophyllum pertusum</name>
    <dbReference type="NCBI Taxonomy" id="174260"/>
    <lineage>
        <taxon>Eukaryota</taxon>
        <taxon>Metazoa</taxon>
        <taxon>Cnidaria</taxon>
        <taxon>Anthozoa</taxon>
        <taxon>Hexacorallia</taxon>
        <taxon>Scleractinia</taxon>
        <taxon>Caryophylliina</taxon>
        <taxon>Caryophylliidae</taxon>
        <taxon>Desmophyllum</taxon>
    </lineage>
</organism>
<sequence length="135" mass="16101">MELGRVLIDEADANKMMDDLNMDPNKDGVITYREFVKLVSENKMKDIVHYLEKVHKTKPNKRTRDSSTAFLDPYEHIDFKPLFESLRDRIHLVTQLPKDMIWSSENMQYHEKQHYHCHYDSEDEDEKNFALLPSS</sequence>
<feature type="domain" description="EF-hand" evidence="2">
    <location>
        <begin position="22"/>
        <end position="45"/>
    </location>
</feature>
<dbReference type="OrthoDB" id="420380at2759"/>
<dbReference type="Proteomes" id="UP001163046">
    <property type="component" value="Unassembled WGS sequence"/>
</dbReference>
<gene>
    <name evidence="3" type="ORF">OS493_031181</name>
</gene>
<dbReference type="EMBL" id="MU825908">
    <property type="protein sequence ID" value="KAJ7383011.1"/>
    <property type="molecule type" value="Genomic_DNA"/>
</dbReference>
<evidence type="ECO:0000259" key="2">
    <source>
        <dbReference type="PROSITE" id="PS50222"/>
    </source>
</evidence>
<keyword evidence="1" id="KW-0106">Calcium</keyword>
<dbReference type="GO" id="GO:0005509">
    <property type="term" value="F:calcium ion binding"/>
    <property type="evidence" value="ECO:0007669"/>
    <property type="project" value="InterPro"/>
</dbReference>
<comment type="caution">
    <text evidence="3">The sequence shown here is derived from an EMBL/GenBank/DDBJ whole genome shotgun (WGS) entry which is preliminary data.</text>
</comment>
<evidence type="ECO:0000313" key="4">
    <source>
        <dbReference type="Proteomes" id="UP001163046"/>
    </source>
</evidence>